<comment type="caution">
    <text evidence="4">The sequence shown here is derived from an EMBL/GenBank/DDBJ whole genome shotgun (WGS) entry which is preliminary data.</text>
</comment>
<dbReference type="AlphaFoldDB" id="A0A1E5UZ94"/>
<feature type="compositionally biased region" description="Basic and acidic residues" evidence="2">
    <location>
        <begin position="153"/>
        <end position="174"/>
    </location>
</feature>
<dbReference type="InterPro" id="IPR055414">
    <property type="entry name" value="LRR_R13L4/SHOC2-like"/>
</dbReference>
<feature type="non-terminal residue" evidence="4">
    <location>
        <position position="174"/>
    </location>
</feature>
<dbReference type="OrthoDB" id="693865at2759"/>
<evidence type="ECO:0000259" key="3">
    <source>
        <dbReference type="Pfam" id="PF23598"/>
    </source>
</evidence>
<dbReference type="Pfam" id="PF23598">
    <property type="entry name" value="LRR_14"/>
    <property type="match status" value="1"/>
</dbReference>
<feature type="region of interest" description="Disordered" evidence="2">
    <location>
        <begin position="142"/>
        <end position="174"/>
    </location>
</feature>
<keyword evidence="1" id="KW-0677">Repeat</keyword>
<evidence type="ECO:0000313" key="5">
    <source>
        <dbReference type="Proteomes" id="UP000095767"/>
    </source>
</evidence>
<proteinExistence type="predicted"/>
<evidence type="ECO:0000313" key="4">
    <source>
        <dbReference type="EMBL" id="OEL18209.1"/>
    </source>
</evidence>
<feature type="domain" description="Disease resistance R13L4/SHOC-2-like LRR" evidence="3">
    <location>
        <begin position="1"/>
        <end position="150"/>
    </location>
</feature>
<protein>
    <recommendedName>
        <fullName evidence="3">Disease resistance R13L4/SHOC-2-like LRR domain-containing protein</fullName>
    </recommendedName>
</protein>
<keyword evidence="5" id="KW-1185">Reference proteome</keyword>
<accession>A0A1E5UZ94</accession>
<dbReference type="EMBL" id="LWDX02057387">
    <property type="protein sequence ID" value="OEL18209.1"/>
    <property type="molecule type" value="Genomic_DNA"/>
</dbReference>
<gene>
    <name evidence="4" type="ORF">BAE44_0020772</name>
</gene>
<organism evidence="4 5">
    <name type="scientific">Dichanthelium oligosanthes</name>
    <dbReference type="NCBI Taxonomy" id="888268"/>
    <lineage>
        <taxon>Eukaryota</taxon>
        <taxon>Viridiplantae</taxon>
        <taxon>Streptophyta</taxon>
        <taxon>Embryophyta</taxon>
        <taxon>Tracheophyta</taxon>
        <taxon>Spermatophyta</taxon>
        <taxon>Magnoliopsida</taxon>
        <taxon>Liliopsida</taxon>
        <taxon>Poales</taxon>
        <taxon>Poaceae</taxon>
        <taxon>PACMAD clade</taxon>
        <taxon>Panicoideae</taxon>
        <taxon>Panicodae</taxon>
        <taxon>Paniceae</taxon>
        <taxon>Dichantheliinae</taxon>
        <taxon>Dichanthelium</taxon>
    </lineage>
</organism>
<name>A0A1E5UZ94_9POAL</name>
<evidence type="ECO:0000256" key="1">
    <source>
        <dbReference type="ARBA" id="ARBA00022737"/>
    </source>
</evidence>
<reference evidence="4 5" key="1">
    <citation type="submission" date="2016-09" db="EMBL/GenBank/DDBJ databases">
        <title>The draft genome of Dichanthelium oligosanthes: A C3 panicoid grass species.</title>
        <authorList>
            <person name="Studer A.J."/>
            <person name="Schnable J.C."/>
            <person name="Brutnell T.P."/>
        </authorList>
    </citation>
    <scope>NUCLEOTIDE SEQUENCE [LARGE SCALE GENOMIC DNA]</scope>
    <source>
        <strain evidence="5">cv. Kellogg 1175</strain>
        <tissue evidence="4">Leaf</tissue>
    </source>
</reference>
<sequence>MPQWFSSLSELSRLSILVKLLRQEDLELLGALPVLHSLELAVVPSGTTDDSLVVGADQPFRSLAKFHFDHYTRCWIVFSQGVMPKLQRLELYIPARKREGGGFDTGLENLASLKHVTVTVDCEGAQIREVENVETMVRGAIGMHPNHPTLELSRQREYKMATDEDKDDTEGSKE</sequence>
<evidence type="ECO:0000256" key="2">
    <source>
        <dbReference type="SAM" id="MobiDB-lite"/>
    </source>
</evidence>
<dbReference type="Proteomes" id="UP000095767">
    <property type="component" value="Unassembled WGS sequence"/>
</dbReference>